<comment type="caution">
    <text evidence="1">The sequence shown here is derived from an EMBL/GenBank/DDBJ whole genome shotgun (WGS) entry which is preliminary data.</text>
</comment>
<name>A0A6P1CMV3_9NOCA</name>
<protein>
    <submittedName>
        <fullName evidence="1">Uncharacterized protein</fullName>
    </submittedName>
</protein>
<dbReference type="EMBL" id="JAAGVB010000020">
    <property type="protein sequence ID" value="NEW33798.1"/>
    <property type="molecule type" value="Genomic_DNA"/>
</dbReference>
<evidence type="ECO:0000313" key="1">
    <source>
        <dbReference type="EMBL" id="NEW33798.1"/>
    </source>
</evidence>
<sequence length="57" mass="6471">MREIVYRDGTLVPDEDLDTIFRGFGFRSAQHFEQVLAGAQPSALSSGSRKWRRRATS</sequence>
<organism evidence="1 2">
    <name type="scientific">Nocardia cyriacigeorgica</name>
    <dbReference type="NCBI Taxonomy" id="135487"/>
    <lineage>
        <taxon>Bacteria</taxon>
        <taxon>Bacillati</taxon>
        <taxon>Actinomycetota</taxon>
        <taxon>Actinomycetes</taxon>
        <taxon>Mycobacteriales</taxon>
        <taxon>Nocardiaceae</taxon>
        <taxon>Nocardia</taxon>
    </lineage>
</organism>
<dbReference type="Proteomes" id="UP000471166">
    <property type="component" value="Unassembled WGS sequence"/>
</dbReference>
<evidence type="ECO:0000313" key="2">
    <source>
        <dbReference type="Proteomes" id="UP000471166"/>
    </source>
</evidence>
<dbReference type="RefSeq" id="WP_163845145.1">
    <property type="nucleotide sequence ID" value="NZ_JAAGVB010000020.1"/>
</dbReference>
<dbReference type="AlphaFoldDB" id="A0A6P1CMV3"/>
<reference evidence="1 2" key="1">
    <citation type="submission" date="2020-01" db="EMBL/GenBank/DDBJ databases">
        <title>Genetics and antimicrobial susceptibilities of Nocardia species isolated from the soil; a comparison with species isolated from humans.</title>
        <authorList>
            <person name="Carrasco G."/>
            <person name="Monzon S."/>
            <person name="Sansegundo M."/>
            <person name="Garcia E."/>
            <person name="Garrido N."/>
            <person name="Medina M.J."/>
            <person name="Villalon P."/>
            <person name="Ramirez-Arocha A.C."/>
            <person name="Jimenez P."/>
            <person name="Cuesta I."/>
            <person name="Valdezate S."/>
        </authorList>
    </citation>
    <scope>NUCLEOTIDE SEQUENCE [LARGE SCALE GENOMIC DNA]</scope>
    <source>
        <strain evidence="1 2">CNM20110626</strain>
    </source>
</reference>
<accession>A0A6P1CMV3</accession>
<gene>
    <name evidence="1" type="ORF">GV791_14665</name>
</gene>
<proteinExistence type="predicted"/>